<reference evidence="1 2" key="1">
    <citation type="journal article" date="2020" name="Mol. Biol. Evol.">
        <title>Distinct Expression and Methylation Patterns for Genes with Different Fates following a Single Whole-Genome Duplication in Flowering Plants.</title>
        <authorList>
            <person name="Shi T."/>
            <person name="Rahmani R.S."/>
            <person name="Gugger P.F."/>
            <person name="Wang M."/>
            <person name="Li H."/>
            <person name="Zhang Y."/>
            <person name="Li Z."/>
            <person name="Wang Q."/>
            <person name="Van de Peer Y."/>
            <person name="Marchal K."/>
            <person name="Chen J."/>
        </authorList>
    </citation>
    <scope>NUCLEOTIDE SEQUENCE [LARGE SCALE GENOMIC DNA]</scope>
    <source>
        <tissue evidence="1">Leaf</tissue>
    </source>
</reference>
<evidence type="ECO:0000313" key="2">
    <source>
        <dbReference type="Proteomes" id="UP000607653"/>
    </source>
</evidence>
<evidence type="ECO:0000313" key="1">
    <source>
        <dbReference type="EMBL" id="DAD32620.1"/>
    </source>
</evidence>
<comment type="caution">
    <text evidence="1">The sequence shown here is derived from an EMBL/GenBank/DDBJ whole genome shotgun (WGS) entry which is preliminary data.</text>
</comment>
<gene>
    <name evidence="1" type="ORF">HUJ06_011471</name>
</gene>
<organism evidence="1 2">
    <name type="scientific">Nelumbo nucifera</name>
    <name type="common">Sacred lotus</name>
    <dbReference type="NCBI Taxonomy" id="4432"/>
    <lineage>
        <taxon>Eukaryota</taxon>
        <taxon>Viridiplantae</taxon>
        <taxon>Streptophyta</taxon>
        <taxon>Embryophyta</taxon>
        <taxon>Tracheophyta</taxon>
        <taxon>Spermatophyta</taxon>
        <taxon>Magnoliopsida</taxon>
        <taxon>Proteales</taxon>
        <taxon>Nelumbonaceae</taxon>
        <taxon>Nelumbo</taxon>
    </lineage>
</organism>
<protein>
    <submittedName>
        <fullName evidence="1">Uncharacterized protein</fullName>
    </submittedName>
</protein>
<sequence>MSLIELLDQVSNEQVNRLDQRREDEMGELKGKKRGEYLDRGMHWEDGKG</sequence>
<name>A0A822YJ61_NELNU</name>
<accession>A0A822YJ61</accession>
<dbReference type="EMBL" id="DUZY01000003">
    <property type="protein sequence ID" value="DAD32620.1"/>
    <property type="molecule type" value="Genomic_DNA"/>
</dbReference>
<dbReference type="Proteomes" id="UP000607653">
    <property type="component" value="Unassembled WGS sequence"/>
</dbReference>
<proteinExistence type="predicted"/>
<keyword evidence="2" id="KW-1185">Reference proteome</keyword>
<dbReference type="AlphaFoldDB" id="A0A822YJ61"/>